<organism evidence="1 2">
    <name type="scientific">Gigaspora margarita</name>
    <dbReference type="NCBI Taxonomy" id="4874"/>
    <lineage>
        <taxon>Eukaryota</taxon>
        <taxon>Fungi</taxon>
        <taxon>Fungi incertae sedis</taxon>
        <taxon>Mucoromycota</taxon>
        <taxon>Glomeromycotina</taxon>
        <taxon>Glomeromycetes</taxon>
        <taxon>Diversisporales</taxon>
        <taxon>Gigasporaceae</taxon>
        <taxon>Gigaspora</taxon>
    </lineage>
</organism>
<evidence type="ECO:0000313" key="2">
    <source>
        <dbReference type="Proteomes" id="UP000439903"/>
    </source>
</evidence>
<proteinExistence type="predicted"/>
<dbReference type="Proteomes" id="UP000439903">
    <property type="component" value="Unassembled WGS sequence"/>
</dbReference>
<sequence length="138" mass="15856">MNSTHKACYVCHDMIYSSIIYNRYDSALILEDGMDMELNITSIMTDIHSLLPLDWDLLNIGHCIARKDFLINLYLIHQKPLNYIYLKNHIVHKVMPFQPAGALKLIKLHAKLYLLQLLSKIEGVLKSYSVNPASIISN</sequence>
<dbReference type="AlphaFoldDB" id="A0A8H3XCU5"/>
<dbReference type="EMBL" id="WTPW01001300">
    <property type="protein sequence ID" value="KAF0444403.1"/>
    <property type="molecule type" value="Genomic_DNA"/>
</dbReference>
<gene>
    <name evidence="1" type="ORF">F8M41_003379</name>
</gene>
<dbReference type="OrthoDB" id="47375at2759"/>
<evidence type="ECO:0000313" key="1">
    <source>
        <dbReference type="EMBL" id="KAF0444403.1"/>
    </source>
</evidence>
<protein>
    <submittedName>
        <fullName evidence="1">Uncharacterized protein</fullName>
    </submittedName>
</protein>
<keyword evidence="2" id="KW-1185">Reference proteome</keyword>
<accession>A0A8H3XCU5</accession>
<name>A0A8H3XCU5_GIGMA</name>
<reference evidence="1 2" key="1">
    <citation type="journal article" date="2019" name="Environ. Microbiol.">
        <title>At the nexus of three kingdoms: the genome of the mycorrhizal fungus Gigaspora margarita provides insights into plant, endobacterial and fungal interactions.</title>
        <authorList>
            <person name="Venice F."/>
            <person name="Ghignone S."/>
            <person name="Salvioli di Fossalunga A."/>
            <person name="Amselem J."/>
            <person name="Novero M."/>
            <person name="Xianan X."/>
            <person name="Sedzielewska Toro K."/>
            <person name="Morin E."/>
            <person name="Lipzen A."/>
            <person name="Grigoriev I.V."/>
            <person name="Henrissat B."/>
            <person name="Martin F.M."/>
            <person name="Bonfante P."/>
        </authorList>
    </citation>
    <scope>NUCLEOTIDE SEQUENCE [LARGE SCALE GENOMIC DNA]</scope>
    <source>
        <strain evidence="1 2">BEG34</strain>
    </source>
</reference>
<comment type="caution">
    <text evidence="1">The sequence shown here is derived from an EMBL/GenBank/DDBJ whole genome shotgun (WGS) entry which is preliminary data.</text>
</comment>